<dbReference type="Pfam" id="PF00931">
    <property type="entry name" value="NB-ARC"/>
    <property type="match status" value="2"/>
</dbReference>
<dbReference type="InterPro" id="IPR041118">
    <property type="entry name" value="Rx_N"/>
</dbReference>
<protein>
    <recommendedName>
        <fullName evidence="8">Disease resistance protein</fullName>
    </recommendedName>
</protein>
<dbReference type="InterPro" id="IPR027417">
    <property type="entry name" value="P-loop_NTPase"/>
</dbReference>
<accession>A0A438CHE2</accession>
<evidence type="ECO:0000313" key="7">
    <source>
        <dbReference type="Proteomes" id="UP000288805"/>
    </source>
</evidence>
<feature type="domain" description="Disease resistance N-terminal" evidence="5">
    <location>
        <begin position="2"/>
        <end position="36"/>
    </location>
</feature>
<sequence>MFKLWVNQFRDAAYDAEDAIDEFISKVERKRQQRFNNLKFLNFLPACVVLPDKLRLVNELNGRISEIKKILINKRRYGMEDLRAYEPGSSSGIATTSERCKGKLLEGAMERVVVAIWGMGGLGKTTLAKKVSNDTDVRHHLPCLGLCISRVQYPGAFARIANCVTTFTDEQKQSNKSRVLITTRREDIAVDAHSDCYKLQLLGEKESWDLFLNKAGIAAVLTWPYGVSEDNSRRRKSRIMVEDVGAGPLQDHPFMVVNVETTWGDNILPLGPHL</sequence>
<dbReference type="SUPFAM" id="SSF52540">
    <property type="entry name" value="P-loop containing nucleoside triphosphate hydrolases"/>
    <property type="match status" value="1"/>
</dbReference>
<keyword evidence="3" id="KW-0611">Plant defense</keyword>
<dbReference type="GO" id="GO:0006952">
    <property type="term" value="P:defense response"/>
    <property type="evidence" value="ECO:0007669"/>
    <property type="project" value="UniProtKB-KW"/>
</dbReference>
<dbReference type="EMBL" id="QGNW01002225">
    <property type="protein sequence ID" value="RVW22617.1"/>
    <property type="molecule type" value="Genomic_DNA"/>
</dbReference>
<evidence type="ECO:0000259" key="5">
    <source>
        <dbReference type="Pfam" id="PF18052"/>
    </source>
</evidence>
<dbReference type="InterPro" id="IPR002182">
    <property type="entry name" value="NB-ARC"/>
</dbReference>
<evidence type="ECO:0000256" key="2">
    <source>
        <dbReference type="ARBA" id="ARBA00022741"/>
    </source>
</evidence>
<dbReference type="PANTHER" id="PTHR19338:SF66">
    <property type="entry name" value="NB-ARC DOMAIN-CONTAINING PROTEIN"/>
    <property type="match status" value="1"/>
</dbReference>
<dbReference type="Proteomes" id="UP000288805">
    <property type="component" value="Unassembled WGS sequence"/>
</dbReference>
<dbReference type="PANTHER" id="PTHR19338">
    <property type="entry name" value="TRANSLOCASE OF INNER MITOCHONDRIAL MEMBRANE 13 HOMOLOG"/>
    <property type="match status" value="1"/>
</dbReference>
<organism evidence="6 7">
    <name type="scientific">Vitis vinifera</name>
    <name type="common">Grape</name>
    <dbReference type="NCBI Taxonomy" id="29760"/>
    <lineage>
        <taxon>Eukaryota</taxon>
        <taxon>Viridiplantae</taxon>
        <taxon>Streptophyta</taxon>
        <taxon>Embryophyta</taxon>
        <taxon>Tracheophyta</taxon>
        <taxon>Spermatophyta</taxon>
        <taxon>Magnoliopsida</taxon>
        <taxon>eudicotyledons</taxon>
        <taxon>Gunneridae</taxon>
        <taxon>Pentapetalae</taxon>
        <taxon>rosids</taxon>
        <taxon>Vitales</taxon>
        <taxon>Vitaceae</taxon>
        <taxon>Viteae</taxon>
        <taxon>Vitis</taxon>
    </lineage>
</organism>
<gene>
    <name evidence="6" type="ORF">CK203_102046</name>
</gene>
<keyword evidence="2" id="KW-0547">Nucleotide-binding</keyword>
<comment type="caution">
    <text evidence="6">The sequence shown here is derived from an EMBL/GenBank/DDBJ whole genome shotgun (WGS) entry which is preliminary data.</text>
</comment>
<feature type="domain" description="NB-ARC" evidence="4">
    <location>
        <begin position="95"/>
        <end position="142"/>
    </location>
</feature>
<dbReference type="Gene3D" id="1.20.5.4130">
    <property type="match status" value="1"/>
</dbReference>
<dbReference type="AlphaFoldDB" id="A0A438CHE2"/>
<evidence type="ECO:0008006" key="8">
    <source>
        <dbReference type="Google" id="ProtNLM"/>
    </source>
</evidence>
<dbReference type="Gene3D" id="3.40.50.300">
    <property type="entry name" value="P-loop containing nucleotide triphosphate hydrolases"/>
    <property type="match status" value="1"/>
</dbReference>
<reference evidence="6 7" key="1">
    <citation type="journal article" date="2018" name="PLoS Genet.">
        <title>Population sequencing reveals clonal diversity and ancestral inbreeding in the grapevine cultivar Chardonnay.</title>
        <authorList>
            <person name="Roach M.J."/>
            <person name="Johnson D.L."/>
            <person name="Bohlmann J."/>
            <person name="van Vuuren H.J."/>
            <person name="Jones S.J."/>
            <person name="Pretorius I.S."/>
            <person name="Schmidt S.A."/>
            <person name="Borneman A.R."/>
        </authorList>
    </citation>
    <scope>NUCLEOTIDE SEQUENCE [LARGE SCALE GENOMIC DNA]</scope>
    <source>
        <strain evidence="7">cv. Chardonnay</strain>
        <tissue evidence="6">Leaf</tissue>
    </source>
</reference>
<dbReference type="Pfam" id="PF18052">
    <property type="entry name" value="Rx_N"/>
    <property type="match status" value="1"/>
</dbReference>
<evidence type="ECO:0000313" key="6">
    <source>
        <dbReference type="EMBL" id="RVW22617.1"/>
    </source>
</evidence>
<proteinExistence type="predicted"/>
<dbReference type="GO" id="GO:0043531">
    <property type="term" value="F:ADP binding"/>
    <property type="evidence" value="ECO:0007669"/>
    <property type="project" value="InterPro"/>
</dbReference>
<evidence type="ECO:0000256" key="3">
    <source>
        <dbReference type="ARBA" id="ARBA00022821"/>
    </source>
</evidence>
<feature type="domain" description="NB-ARC" evidence="4">
    <location>
        <begin position="172"/>
        <end position="216"/>
    </location>
</feature>
<keyword evidence="1" id="KW-0677">Repeat</keyword>
<dbReference type="OrthoDB" id="3027644at2759"/>
<evidence type="ECO:0000259" key="4">
    <source>
        <dbReference type="Pfam" id="PF00931"/>
    </source>
</evidence>
<evidence type="ECO:0000256" key="1">
    <source>
        <dbReference type="ARBA" id="ARBA00022737"/>
    </source>
</evidence>
<name>A0A438CHE2_VITVI</name>